<organism evidence="8 9">
    <name type="scientific">Candidatus Segetimicrobium genomatis</name>
    <dbReference type="NCBI Taxonomy" id="2569760"/>
    <lineage>
        <taxon>Bacteria</taxon>
        <taxon>Bacillati</taxon>
        <taxon>Candidatus Sysuimicrobiota</taxon>
        <taxon>Candidatus Sysuimicrobiia</taxon>
        <taxon>Candidatus Sysuimicrobiales</taxon>
        <taxon>Candidatus Segetimicrobiaceae</taxon>
        <taxon>Candidatus Segetimicrobium</taxon>
    </lineage>
</organism>
<keyword evidence="4" id="KW-0249">Electron transport</keyword>
<dbReference type="AlphaFoldDB" id="A0A537J4P4"/>
<dbReference type="Pfam" id="PF13442">
    <property type="entry name" value="Cytochrome_CBB3"/>
    <property type="match status" value="1"/>
</dbReference>
<dbReference type="Gene3D" id="1.10.760.10">
    <property type="entry name" value="Cytochrome c-like domain"/>
    <property type="match status" value="1"/>
</dbReference>
<dbReference type="InterPro" id="IPR036909">
    <property type="entry name" value="Cyt_c-like_dom_sf"/>
</dbReference>
<dbReference type="EMBL" id="VBAN01000430">
    <property type="protein sequence ID" value="TMI78302.1"/>
    <property type="molecule type" value="Genomic_DNA"/>
</dbReference>
<accession>A0A537J4P4</accession>
<keyword evidence="5 6" id="KW-0408">Iron</keyword>
<dbReference type="SUPFAM" id="SSF46626">
    <property type="entry name" value="Cytochrome c"/>
    <property type="match status" value="1"/>
</dbReference>
<evidence type="ECO:0000313" key="9">
    <source>
        <dbReference type="Proteomes" id="UP000318093"/>
    </source>
</evidence>
<keyword evidence="2 6" id="KW-0349">Heme</keyword>
<sequence>MYNQQCAVCHGAGGNGKGPRGPEIAGRLWSWARSEGPGIFTDPNYMVQRNPSELTNAILDGYGMMPSYRGKLTTEQMNGLVDYIYTFFYKHPPIQ</sequence>
<evidence type="ECO:0000256" key="5">
    <source>
        <dbReference type="ARBA" id="ARBA00023004"/>
    </source>
</evidence>
<evidence type="ECO:0000256" key="1">
    <source>
        <dbReference type="ARBA" id="ARBA00022448"/>
    </source>
</evidence>
<evidence type="ECO:0000259" key="7">
    <source>
        <dbReference type="PROSITE" id="PS51007"/>
    </source>
</evidence>
<dbReference type="GO" id="GO:0005506">
    <property type="term" value="F:iron ion binding"/>
    <property type="evidence" value="ECO:0007669"/>
    <property type="project" value="InterPro"/>
</dbReference>
<dbReference type="InterPro" id="IPR009056">
    <property type="entry name" value="Cyt_c-like_dom"/>
</dbReference>
<evidence type="ECO:0000313" key="8">
    <source>
        <dbReference type="EMBL" id="TMI78302.1"/>
    </source>
</evidence>
<evidence type="ECO:0000256" key="6">
    <source>
        <dbReference type="PROSITE-ProRule" id="PRU00433"/>
    </source>
</evidence>
<dbReference type="GO" id="GO:0009055">
    <property type="term" value="F:electron transfer activity"/>
    <property type="evidence" value="ECO:0007669"/>
    <property type="project" value="InterPro"/>
</dbReference>
<feature type="domain" description="Cytochrome c" evidence="7">
    <location>
        <begin position="1"/>
        <end position="88"/>
    </location>
</feature>
<name>A0A537J4P4_9BACT</name>
<evidence type="ECO:0000256" key="3">
    <source>
        <dbReference type="ARBA" id="ARBA00022723"/>
    </source>
</evidence>
<protein>
    <submittedName>
        <fullName evidence="8">Cytochrome c</fullName>
    </submittedName>
</protein>
<dbReference type="InterPro" id="IPR008168">
    <property type="entry name" value="Cyt_C_IC"/>
</dbReference>
<gene>
    <name evidence="8" type="ORF">E6H03_12305</name>
</gene>
<dbReference type="PROSITE" id="PS51007">
    <property type="entry name" value="CYTC"/>
    <property type="match status" value="1"/>
</dbReference>
<evidence type="ECO:0000256" key="4">
    <source>
        <dbReference type="ARBA" id="ARBA00022982"/>
    </source>
</evidence>
<dbReference type="GO" id="GO:0020037">
    <property type="term" value="F:heme binding"/>
    <property type="evidence" value="ECO:0007669"/>
    <property type="project" value="InterPro"/>
</dbReference>
<comment type="caution">
    <text evidence="8">The sequence shown here is derived from an EMBL/GenBank/DDBJ whole genome shotgun (WGS) entry which is preliminary data.</text>
</comment>
<dbReference type="PRINTS" id="PR00605">
    <property type="entry name" value="CYTCHROMECIC"/>
</dbReference>
<proteinExistence type="predicted"/>
<keyword evidence="3 6" id="KW-0479">Metal-binding</keyword>
<reference evidence="8 9" key="1">
    <citation type="journal article" date="2019" name="Nat. Microbiol.">
        <title>Mediterranean grassland soil C-N compound turnover is dependent on rainfall and depth, and is mediated by genomically divergent microorganisms.</title>
        <authorList>
            <person name="Diamond S."/>
            <person name="Andeer P.F."/>
            <person name="Li Z."/>
            <person name="Crits-Christoph A."/>
            <person name="Burstein D."/>
            <person name="Anantharaman K."/>
            <person name="Lane K.R."/>
            <person name="Thomas B.C."/>
            <person name="Pan C."/>
            <person name="Northen T.R."/>
            <person name="Banfield J.F."/>
        </authorList>
    </citation>
    <scope>NUCLEOTIDE SEQUENCE [LARGE SCALE GENOMIC DNA]</scope>
    <source>
        <strain evidence="8">NP_6</strain>
    </source>
</reference>
<keyword evidence="1" id="KW-0813">Transport</keyword>
<dbReference type="Proteomes" id="UP000318093">
    <property type="component" value="Unassembled WGS sequence"/>
</dbReference>
<evidence type="ECO:0000256" key="2">
    <source>
        <dbReference type="ARBA" id="ARBA00022617"/>
    </source>
</evidence>